<keyword evidence="2" id="KW-1185">Reference proteome</keyword>
<reference evidence="1 2" key="1">
    <citation type="submission" date="2016-09" db="EMBL/GenBank/DDBJ databases">
        <authorList>
            <person name="Capua I."/>
            <person name="De Benedictis P."/>
            <person name="Joannis T."/>
            <person name="Lombin L.H."/>
            <person name="Cattoli G."/>
        </authorList>
    </citation>
    <scope>NUCLEOTIDE SEQUENCE [LARGE SCALE GENOMIC DNA]</scope>
    <source>
        <strain evidence="1 2">GluBS11</strain>
    </source>
</reference>
<sequence length="36" mass="4313">MDELAIFVNLVQLLRVYVEIITIQQLTQQRNHDKVM</sequence>
<gene>
    <name evidence="1" type="ORF">SAMN05421730_101282</name>
</gene>
<evidence type="ECO:0000313" key="1">
    <source>
        <dbReference type="EMBL" id="SCP97665.1"/>
    </source>
</evidence>
<accession>A0A1D3TUG4</accession>
<name>A0A1D3TUG4_9FIRM</name>
<organism evidence="1 2">
    <name type="scientific">Anaerobium acetethylicum</name>
    <dbReference type="NCBI Taxonomy" id="1619234"/>
    <lineage>
        <taxon>Bacteria</taxon>
        <taxon>Bacillati</taxon>
        <taxon>Bacillota</taxon>
        <taxon>Clostridia</taxon>
        <taxon>Lachnospirales</taxon>
        <taxon>Lachnospiraceae</taxon>
        <taxon>Anaerobium</taxon>
    </lineage>
</organism>
<dbReference type="AlphaFoldDB" id="A0A1D3TUG4"/>
<protein>
    <submittedName>
        <fullName evidence="1">Uncharacterized protein</fullName>
    </submittedName>
</protein>
<evidence type="ECO:0000313" key="2">
    <source>
        <dbReference type="Proteomes" id="UP000199315"/>
    </source>
</evidence>
<dbReference type="EMBL" id="FMKA01000012">
    <property type="protein sequence ID" value="SCP97665.1"/>
    <property type="molecule type" value="Genomic_DNA"/>
</dbReference>
<proteinExistence type="predicted"/>
<dbReference type="Proteomes" id="UP000199315">
    <property type="component" value="Unassembled WGS sequence"/>
</dbReference>